<dbReference type="EMBL" id="JACIDZ010000013">
    <property type="protein sequence ID" value="MBB4123669.1"/>
    <property type="molecule type" value="Genomic_DNA"/>
</dbReference>
<sequence>MSIRRYMSIVALIDTLRQQQLAVLNPESWDDRNDQLFMRVYKSLSKAGGLYGACLVLKRQPLEAYLDSHQPEPGTKIRYSEVKYLKLAEVKELSPGCVKDLPFLKRYGFKDENEYRIVIETDSEQQPAIFISCPHAWIDTIYLNPWLYKNQVQSLIKTIKEIPGCERLKVKRSQLTDSATWREAADRIAGKTHNPALTLAEAGKHKSNSKRSRSL</sequence>
<reference evidence="2 3" key="1">
    <citation type="submission" date="2020-08" db="EMBL/GenBank/DDBJ databases">
        <title>Genomic Encyclopedia of Type Strains, Phase IV (KMG-IV): sequencing the most valuable type-strain genomes for metagenomic binning, comparative biology and taxonomic classification.</title>
        <authorList>
            <person name="Goeker M."/>
        </authorList>
    </citation>
    <scope>NUCLEOTIDE SEQUENCE [LARGE SCALE GENOMIC DNA]</scope>
    <source>
        <strain evidence="2 3">DSM 28101</strain>
    </source>
</reference>
<evidence type="ECO:0000313" key="2">
    <source>
        <dbReference type="EMBL" id="MBB4123669.1"/>
    </source>
</evidence>
<gene>
    <name evidence="2" type="ORF">GGR30_003617</name>
</gene>
<feature type="compositionally biased region" description="Basic residues" evidence="1">
    <location>
        <begin position="205"/>
        <end position="215"/>
    </location>
</feature>
<feature type="region of interest" description="Disordered" evidence="1">
    <location>
        <begin position="196"/>
        <end position="215"/>
    </location>
</feature>
<dbReference type="AlphaFoldDB" id="A0A7W6PCH6"/>
<keyword evidence="3" id="KW-1185">Reference proteome</keyword>
<organism evidence="2 3">
    <name type="scientific">Martelella radicis</name>
    <dbReference type="NCBI Taxonomy" id="1397476"/>
    <lineage>
        <taxon>Bacteria</taxon>
        <taxon>Pseudomonadati</taxon>
        <taxon>Pseudomonadota</taxon>
        <taxon>Alphaproteobacteria</taxon>
        <taxon>Hyphomicrobiales</taxon>
        <taxon>Aurantimonadaceae</taxon>
        <taxon>Martelella</taxon>
    </lineage>
</organism>
<evidence type="ECO:0000313" key="3">
    <source>
        <dbReference type="Proteomes" id="UP000530571"/>
    </source>
</evidence>
<accession>A0A7W6PCH6</accession>
<protein>
    <submittedName>
        <fullName evidence="2">Uncharacterized protein</fullName>
    </submittedName>
</protein>
<comment type="caution">
    <text evidence="2">The sequence shown here is derived from an EMBL/GenBank/DDBJ whole genome shotgun (WGS) entry which is preliminary data.</text>
</comment>
<evidence type="ECO:0000256" key="1">
    <source>
        <dbReference type="SAM" id="MobiDB-lite"/>
    </source>
</evidence>
<dbReference type="Proteomes" id="UP000530571">
    <property type="component" value="Unassembled WGS sequence"/>
</dbReference>
<proteinExistence type="predicted"/>
<dbReference type="RefSeq" id="WP_183489004.1">
    <property type="nucleotide sequence ID" value="NZ_JACIDZ010000013.1"/>
</dbReference>
<name>A0A7W6PCH6_9HYPH</name>